<dbReference type="EMBL" id="CH473970">
    <property type="protein sequence ID" value="EDM09161.1"/>
    <property type="molecule type" value="Genomic_DNA"/>
</dbReference>
<proteinExistence type="predicted"/>
<evidence type="ECO:0000313" key="2">
    <source>
        <dbReference type="Proteomes" id="UP000234681"/>
    </source>
</evidence>
<dbReference type="AlphaFoldDB" id="A6IVS0"/>
<reference evidence="1 2" key="1">
    <citation type="submission" date="2005-09" db="EMBL/GenBank/DDBJ databases">
        <authorList>
            <person name="Mural R.J."/>
            <person name="Li P.W."/>
            <person name="Adams M.D."/>
            <person name="Amanatides P.G."/>
            <person name="Baden-Tillson H."/>
            <person name="Barnstead M."/>
            <person name="Chin S.H."/>
            <person name="Dew I."/>
            <person name="Evans C.A."/>
            <person name="Ferriera S."/>
            <person name="Flanigan M."/>
            <person name="Fosler C."/>
            <person name="Glodek A."/>
            <person name="Gu Z."/>
            <person name="Holt R.A."/>
            <person name="Jennings D."/>
            <person name="Kraft C.L."/>
            <person name="Lu F."/>
            <person name="Nguyen T."/>
            <person name="Nusskern D.R."/>
            <person name="Pfannkoch C.M."/>
            <person name="Sitter C."/>
            <person name="Sutton G.G."/>
            <person name="Venter J.C."/>
            <person name="Wang Z."/>
            <person name="Woodage T."/>
            <person name="Zheng X.H."/>
            <person name="Zhong F."/>
        </authorList>
    </citation>
    <scope>NUCLEOTIDE SEQUENCE [LARGE SCALE GENOMIC DNA]</scope>
    <source>
        <strain>BN</strain>
        <strain evidence="2">Sprague-Dawley</strain>
    </source>
</reference>
<protein>
    <submittedName>
        <fullName evidence="1">Similar to RNA binding protein gene with multiple splicing (Predicted), isoform CRA_h</fullName>
    </submittedName>
</protein>
<accession>A6IVS0</accession>
<name>A6IVS0_RAT</name>
<dbReference type="Proteomes" id="UP000234681">
    <property type="component" value="Chromosome 16"/>
</dbReference>
<evidence type="ECO:0000313" key="1">
    <source>
        <dbReference type="EMBL" id="EDM09161.1"/>
    </source>
</evidence>
<sequence length="62" mass="6909">MPSVSLQRQSPTHLSFVHFFSKLDLSLGMCLSRINPLQTNRGSSHVEFISKPPLPPFAKTIS</sequence>
<gene>
    <name evidence="1" type="primary">RGD1561067_predicted</name>
    <name evidence="1" type="ORF">rCG_43025</name>
</gene>
<organism evidence="1 2">
    <name type="scientific">Rattus norvegicus</name>
    <name type="common">Rat</name>
    <dbReference type="NCBI Taxonomy" id="10116"/>
    <lineage>
        <taxon>Eukaryota</taxon>
        <taxon>Metazoa</taxon>
        <taxon>Chordata</taxon>
        <taxon>Craniata</taxon>
        <taxon>Vertebrata</taxon>
        <taxon>Euteleostomi</taxon>
        <taxon>Mammalia</taxon>
        <taxon>Eutheria</taxon>
        <taxon>Euarchontoglires</taxon>
        <taxon>Glires</taxon>
        <taxon>Rodentia</taxon>
        <taxon>Myomorpha</taxon>
        <taxon>Muroidea</taxon>
        <taxon>Muridae</taxon>
        <taxon>Murinae</taxon>
        <taxon>Rattus</taxon>
    </lineage>
</organism>